<dbReference type="EC" id="3.8.1.2" evidence="3"/>
<dbReference type="InterPro" id="IPR023198">
    <property type="entry name" value="PGP-like_dom2"/>
</dbReference>
<dbReference type="SUPFAM" id="SSF56784">
    <property type="entry name" value="HAD-like"/>
    <property type="match status" value="1"/>
</dbReference>
<dbReference type="InterPro" id="IPR006328">
    <property type="entry name" value="2-HAD"/>
</dbReference>
<comment type="similarity">
    <text evidence="1">Belongs to the HAD-like hydrolase superfamily. S-2-haloalkanoic acid dehalogenase family.</text>
</comment>
<dbReference type="InterPro" id="IPR036412">
    <property type="entry name" value="HAD-like_sf"/>
</dbReference>
<dbReference type="Proteomes" id="UP000525298">
    <property type="component" value="Unassembled WGS sequence"/>
</dbReference>
<comment type="caution">
    <text evidence="3">The sequence shown here is derived from an EMBL/GenBank/DDBJ whole genome shotgun (WGS) entry which is preliminary data.</text>
</comment>
<dbReference type="InterPro" id="IPR051540">
    <property type="entry name" value="S-2-haloacid_dehalogenase"/>
</dbReference>
<evidence type="ECO:0000313" key="4">
    <source>
        <dbReference type="Proteomes" id="UP000525298"/>
    </source>
</evidence>
<dbReference type="PANTHER" id="PTHR43316">
    <property type="entry name" value="HYDROLASE, HALOACID DELAHOGENASE-RELATED"/>
    <property type="match status" value="1"/>
</dbReference>
<keyword evidence="4" id="KW-1185">Reference proteome</keyword>
<dbReference type="NCBIfam" id="TIGR01428">
    <property type="entry name" value="HAD_type_II"/>
    <property type="match status" value="1"/>
</dbReference>
<keyword evidence="2 3" id="KW-0378">Hydrolase</keyword>
<dbReference type="SFLD" id="SFLDG01129">
    <property type="entry name" value="C1.5:_HAD__Beta-PGM__Phosphata"/>
    <property type="match status" value="1"/>
</dbReference>
<evidence type="ECO:0000313" key="3">
    <source>
        <dbReference type="EMBL" id="MBA2882771.1"/>
    </source>
</evidence>
<evidence type="ECO:0000256" key="2">
    <source>
        <dbReference type="ARBA" id="ARBA00022801"/>
    </source>
</evidence>
<dbReference type="AlphaFoldDB" id="A0A7W0HM77"/>
<protein>
    <submittedName>
        <fullName evidence="3">2-haloacid dehalogenase</fullName>
        <ecNumber evidence="3">3.8.1.2</ecNumber>
    </submittedName>
</protein>
<name>A0A7W0HM77_9BACT</name>
<dbReference type="EMBL" id="JACDUS010000012">
    <property type="protein sequence ID" value="MBA2882771.1"/>
    <property type="molecule type" value="Genomic_DNA"/>
</dbReference>
<dbReference type="InterPro" id="IPR006439">
    <property type="entry name" value="HAD-SF_hydro_IA"/>
</dbReference>
<dbReference type="InterPro" id="IPR023214">
    <property type="entry name" value="HAD_sf"/>
</dbReference>
<dbReference type="PRINTS" id="PR00413">
    <property type="entry name" value="HADHALOGNASE"/>
</dbReference>
<sequence length="234" mass="26292">MKAIRGLFFDVGGTVFDWKNTARENIEKLAKQHGEAIDSEAFAVDWRNQMFKVHTQVRQGNLPWMNSDDMHLRALEKMKAEHPLLTHVDPVSLITSTWHRLKPFNGAPEAIDRLRTGYTVVVLTILSWESIVNSAKTAGVQWDGILSCEFLGYYKPSLQAYIKATGLLGLKPEESMMVAAHEGDLAAARQAGMHTAYVKVPEKDNMTEGFGEPEKVDFDIEAPDFETLCQKLQV</sequence>
<accession>A0A7W0HM77</accession>
<dbReference type="RefSeq" id="WP_181552394.1">
    <property type="nucleotide sequence ID" value="NZ_JACDUS010000012.1"/>
</dbReference>
<dbReference type="Pfam" id="PF00702">
    <property type="entry name" value="Hydrolase"/>
    <property type="match status" value="1"/>
</dbReference>
<evidence type="ECO:0000256" key="1">
    <source>
        <dbReference type="ARBA" id="ARBA00008106"/>
    </source>
</evidence>
<dbReference type="PANTHER" id="PTHR43316:SF3">
    <property type="entry name" value="HALOACID DEHALOGENASE, TYPE II (AFU_ORTHOLOGUE AFUA_2G07750)-RELATED"/>
    <property type="match status" value="1"/>
</dbReference>
<proteinExistence type="inferred from homology"/>
<dbReference type="SFLD" id="SFLDS00003">
    <property type="entry name" value="Haloacid_Dehalogenase"/>
    <property type="match status" value="1"/>
</dbReference>
<dbReference type="Gene3D" id="1.10.150.240">
    <property type="entry name" value="Putative phosphatase, domain 2"/>
    <property type="match status" value="1"/>
</dbReference>
<organism evidence="3 4">
    <name type="scientific">Desulfosalsimonas propionicica</name>
    <dbReference type="NCBI Taxonomy" id="332175"/>
    <lineage>
        <taxon>Bacteria</taxon>
        <taxon>Pseudomonadati</taxon>
        <taxon>Thermodesulfobacteriota</taxon>
        <taxon>Desulfobacteria</taxon>
        <taxon>Desulfobacterales</taxon>
        <taxon>Desulfosalsimonadaceae</taxon>
        <taxon>Desulfosalsimonas</taxon>
    </lineage>
</organism>
<gene>
    <name evidence="3" type="ORF">HNR65_003126</name>
</gene>
<reference evidence="3 4" key="1">
    <citation type="submission" date="2020-07" db="EMBL/GenBank/DDBJ databases">
        <title>Genomic Encyclopedia of Type Strains, Phase IV (KMG-IV): sequencing the most valuable type-strain genomes for metagenomic binning, comparative biology and taxonomic classification.</title>
        <authorList>
            <person name="Goeker M."/>
        </authorList>
    </citation>
    <scope>NUCLEOTIDE SEQUENCE [LARGE SCALE GENOMIC DNA]</scope>
    <source>
        <strain evidence="3 4">DSM 17721</strain>
    </source>
</reference>
<dbReference type="GO" id="GO:0018784">
    <property type="term" value="F:(S)-2-haloacid dehalogenase activity"/>
    <property type="evidence" value="ECO:0007669"/>
    <property type="project" value="UniProtKB-EC"/>
</dbReference>
<dbReference type="Gene3D" id="3.40.50.1000">
    <property type="entry name" value="HAD superfamily/HAD-like"/>
    <property type="match status" value="1"/>
</dbReference>
<dbReference type="NCBIfam" id="TIGR01493">
    <property type="entry name" value="HAD-SF-IA-v2"/>
    <property type="match status" value="1"/>
</dbReference>